<dbReference type="AlphaFoldDB" id="A0A655CR72"/>
<proteinExistence type="predicted"/>
<gene>
    <name evidence="1" type="ORF">ERS008198_02311</name>
</gene>
<reference evidence="1 2" key="1">
    <citation type="submission" date="2015-03" db="EMBL/GenBank/DDBJ databases">
        <authorList>
            <consortium name="Pathogen Informatics"/>
        </authorList>
    </citation>
    <scope>NUCLEOTIDE SEQUENCE [LARGE SCALE GENOMIC DNA]</scope>
    <source>
        <strain evidence="1 2">A1104</strain>
    </source>
</reference>
<evidence type="ECO:0000313" key="1">
    <source>
        <dbReference type="EMBL" id="CNU25219.1"/>
    </source>
</evidence>
<sequence>MNSRHARRIAIGNYRPRQYLPACIEYPHDVTVADPARAGILWVNKDRLLAANGILLTQRFRLAQLGMQTKIRVDGL</sequence>
<protein>
    <submittedName>
        <fullName evidence="1">Uncharacterized protein</fullName>
    </submittedName>
</protein>
<evidence type="ECO:0000313" key="2">
    <source>
        <dbReference type="Proteomes" id="UP000041314"/>
    </source>
</evidence>
<dbReference type="EMBL" id="CQPA01000015">
    <property type="protein sequence ID" value="CNU25219.1"/>
    <property type="molecule type" value="Genomic_DNA"/>
</dbReference>
<name>A0A655CR72_SALET</name>
<dbReference type="Proteomes" id="UP000041314">
    <property type="component" value="Unassembled WGS sequence"/>
</dbReference>
<accession>A0A655CR72</accession>
<organism evidence="1 2">
    <name type="scientific">Salmonella enterica subsp. enterica serovar Bovismorbificans</name>
    <dbReference type="NCBI Taxonomy" id="58097"/>
    <lineage>
        <taxon>Bacteria</taxon>
        <taxon>Pseudomonadati</taxon>
        <taxon>Pseudomonadota</taxon>
        <taxon>Gammaproteobacteria</taxon>
        <taxon>Enterobacterales</taxon>
        <taxon>Enterobacteriaceae</taxon>
        <taxon>Salmonella</taxon>
    </lineage>
</organism>